<feature type="compositionally biased region" description="Basic and acidic residues" evidence="1">
    <location>
        <begin position="7"/>
        <end position="25"/>
    </location>
</feature>
<keyword evidence="3" id="KW-1185">Reference proteome</keyword>
<dbReference type="AlphaFoldDB" id="A0AAQ4DM68"/>
<evidence type="ECO:0000313" key="2">
    <source>
        <dbReference type="EMBL" id="KAK8763558.1"/>
    </source>
</evidence>
<dbReference type="SUPFAM" id="SSF57667">
    <property type="entry name" value="beta-beta-alpha zinc fingers"/>
    <property type="match status" value="1"/>
</dbReference>
<dbReference type="Proteomes" id="UP001321473">
    <property type="component" value="Unassembled WGS sequence"/>
</dbReference>
<reference evidence="2 3" key="1">
    <citation type="journal article" date="2023" name="Arcadia Sci">
        <title>De novo assembly of a long-read Amblyomma americanum tick genome.</title>
        <authorList>
            <person name="Chou S."/>
            <person name="Poskanzer K.E."/>
            <person name="Rollins M."/>
            <person name="Thuy-Boun P.S."/>
        </authorList>
    </citation>
    <scope>NUCLEOTIDE SEQUENCE [LARGE SCALE GENOMIC DNA]</scope>
    <source>
        <strain evidence="2">F_SG_1</strain>
        <tissue evidence="2">Salivary glands</tissue>
    </source>
</reference>
<dbReference type="EMBL" id="JARKHS020029222">
    <property type="protein sequence ID" value="KAK8763558.1"/>
    <property type="molecule type" value="Genomic_DNA"/>
</dbReference>
<proteinExistence type="predicted"/>
<comment type="caution">
    <text evidence="2">The sequence shown here is derived from an EMBL/GenBank/DDBJ whole genome shotgun (WGS) entry which is preliminary data.</text>
</comment>
<organism evidence="2 3">
    <name type="scientific">Amblyomma americanum</name>
    <name type="common">Lone star tick</name>
    <dbReference type="NCBI Taxonomy" id="6943"/>
    <lineage>
        <taxon>Eukaryota</taxon>
        <taxon>Metazoa</taxon>
        <taxon>Ecdysozoa</taxon>
        <taxon>Arthropoda</taxon>
        <taxon>Chelicerata</taxon>
        <taxon>Arachnida</taxon>
        <taxon>Acari</taxon>
        <taxon>Parasitiformes</taxon>
        <taxon>Ixodida</taxon>
        <taxon>Ixodoidea</taxon>
        <taxon>Ixodidae</taxon>
        <taxon>Amblyomminae</taxon>
        <taxon>Amblyomma</taxon>
    </lineage>
</organism>
<feature type="region of interest" description="Disordered" evidence="1">
    <location>
        <begin position="1"/>
        <end position="25"/>
    </location>
</feature>
<gene>
    <name evidence="2" type="ORF">V5799_033832</name>
</gene>
<evidence type="ECO:0000256" key="1">
    <source>
        <dbReference type="SAM" id="MobiDB-lite"/>
    </source>
</evidence>
<name>A0AAQ4DM68_AMBAM</name>
<feature type="non-terminal residue" evidence="2">
    <location>
        <position position="58"/>
    </location>
</feature>
<dbReference type="Gene3D" id="3.30.160.60">
    <property type="entry name" value="Classic Zinc Finger"/>
    <property type="match status" value="1"/>
</dbReference>
<dbReference type="InterPro" id="IPR036236">
    <property type="entry name" value="Znf_C2H2_sf"/>
</dbReference>
<accession>A0AAQ4DM68</accession>
<evidence type="ECO:0000313" key="3">
    <source>
        <dbReference type="Proteomes" id="UP001321473"/>
    </source>
</evidence>
<sequence>MGSDTTCRSRDSSPHEEPQAGERQFVRSECGYDADNHTEVMLHLLIDTEEKPYVCKYC</sequence>
<protein>
    <submittedName>
        <fullName evidence="2">Uncharacterized protein</fullName>
    </submittedName>
</protein>